<feature type="transmembrane region" description="Helical" evidence="4">
    <location>
        <begin position="12"/>
        <end position="33"/>
    </location>
</feature>
<feature type="transmembrane region" description="Helical" evidence="4">
    <location>
        <begin position="325"/>
        <end position="342"/>
    </location>
</feature>
<evidence type="ECO:0000313" key="7">
    <source>
        <dbReference type="Proteomes" id="UP000706891"/>
    </source>
</evidence>
<evidence type="ECO:0000256" key="3">
    <source>
        <dbReference type="ARBA" id="ARBA00023125"/>
    </source>
</evidence>
<dbReference type="PANTHER" id="PTHR11361:SF99">
    <property type="entry name" value="DNA MISMATCH REPAIR PROTEIN"/>
    <property type="match status" value="1"/>
</dbReference>
<proteinExistence type="predicted"/>
<keyword evidence="7" id="KW-1185">Reference proteome</keyword>
<keyword evidence="2" id="KW-0067">ATP-binding</keyword>
<dbReference type="GO" id="GO:0005524">
    <property type="term" value="F:ATP binding"/>
    <property type="evidence" value="ECO:0007669"/>
    <property type="project" value="UniProtKB-KW"/>
</dbReference>
<keyword evidence="4" id="KW-0812">Transmembrane</keyword>
<sequence length="595" mass="66231">MSCEISSLKKKGRMYVTLELATFGLAVVAAVVYCAYGMQWPYLAATAVMMAAYAAVRSCDVRNGRRIESLRRLHSVYTKERRYMEGDYSCFGGGSRYIDPSHAFTFDMDVFGHESLFNRINRSVTTGGSDTLASWLGNLPKDKAQTERRRQAVDELAGMEKWRAEFMADGQGTTDSANGKHKEIDTAAILDAVTQVSGMDIAPKAGQAWTLGVAIAALTVFALLIILSAIGIMPGTIAALWGVVQMFIVIGLNARSIRNISRAVEKMHANLRTYISLIRRISDAGFACAELKELQAKLSDGDGGALESFGKLSGILDSLDRRGNFIGLILFNMFALSDYFLVRRFLKWQRLYMRSITEWTDCVSRVDALVSMGTFRFNEPKATTAEVIEADEVVYNARGLYHPFLGDKAVRNDFNISDGHYYIITGANMAGKSTFLRSIGVNYILAMNGMPVFADSLRVSVFNLFSSMRTSDDLSRGISYFNAELLRLKQLLDNCRRATRTLIILDEILKGTNSLDKLNGSRLFLKAVAQLPVTGIIATHDLELSKMENEENGRFHNWCFEIELTDNITYTYKITPGVARNQNATFLLKNILKDT</sequence>
<dbReference type="Pfam" id="PF00488">
    <property type="entry name" value="MutS_V"/>
    <property type="match status" value="1"/>
</dbReference>
<gene>
    <name evidence="6" type="ORF">H6A34_10930</name>
</gene>
<feature type="transmembrane region" description="Helical" evidence="4">
    <location>
        <begin position="238"/>
        <end position="257"/>
    </location>
</feature>
<dbReference type="SUPFAM" id="SSF52540">
    <property type="entry name" value="P-loop containing nucleoside triphosphate hydrolases"/>
    <property type="match status" value="1"/>
</dbReference>
<evidence type="ECO:0000256" key="1">
    <source>
        <dbReference type="ARBA" id="ARBA00022741"/>
    </source>
</evidence>
<keyword evidence="4" id="KW-0472">Membrane</keyword>
<feature type="transmembrane region" description="Helical" evidence="4">
    <location>
        <begin position="208"/>
        <end position="232"/>
    </location>
</feature>
<dbReference type="GO" id="GO:0140664">
    <property type="term" value="F:ATP-dependent DNA damage sensor activity"/>
    <property type="evidence" value="ECO:0007669"/>
    <property type="project" value="InterPro"/>
</dbReference>
<evidence type="ECO:0000256" key="2">
    <source>
        <dbReference type="ARBA" id="ARBA00022840"/>
    </source>
</evidence>
<dbReference type="Gene3D" id="1.10.1420.10">
    <property type="match status" value="1"/>
</dbReference>
<dbReference type="SUPFAM" id="SSF48334">
    <property type="entry name" value="DNA repair protein MutS, domain III"/>
    <property type="match status" value="1"/>
</dbReference>
<dbReference type="AlphaFoldDB" id="A0A938WVX3"/>
<evidence type="ECO:0000259" key="5">
    <source>
        <dbReference type="SMART" id="SM00534"/>
    </source>
</evidence>
<dbReference type="Proteomes" id="UP000706891">
    <property type="component" value="Unassembled WGS sequence"/>
</dbReference>
<evidence type="ECO:0000256" key="4">
    <source>
        <dbReference type="SAM" id="Phobius"/>
    </source>
</evidence>
<reference evidence="6" key="2">
    <citation type="journal article" date="2021" name="Sci. Rep.">
        <title>The distribution of antibiotic resistance genes in chicken gut microbiota commensals.</title>
        <authorList>
            <person name="Juricova H."/>
            <person name="Matiasovicova J."/>
            <person name="Kubasova T."/>
            <person name="Cejkova D."/>
            <person name="Rychlik I."/>
        </authorList>
    </citation>
    <scope>NUCLEOTIDE SEQUENCE</scope>
    <source>
        <strain evidence="6">An824</strain>
    </source>
</reference>
<dbReference type="PANTHER" id="PTHR11361">
    <property type="entry name" value="DNA MISMATCH REPAIR PROTEIN MUTS FAMILY MEMBER"/>
    <property type="match status" value="1"/>
</dbReference>
<accession>A0A938WVX3</accession>
<dbReference type="SMART" id="SM00534">
    <property type="entry name" value="MUTSac"/>
    <property type="match status" value="1"/>
</dbReference>
<feature type="domain" description="DNA mismatch repair proteins mutS family" evidence="5">
    <location>
        <begin position="419"/>
        <end position="593"/>
    </location>
</feature>
<dbReference type="Gene3D" id="3.40.50.300">
    <property type="entry name" value="P-loop containing nucleotide triphosphate hydrolases"/>
    <property type="match status" value="1"/>
</dbReference>
<evidence type="ECO:0000313" key="6">
    <source>
        <dbReference type="EMBL" id="MBM6674385.1"/>
    </source>
</evidence>
<dbReference type="GO" id="GO:0030983">
    <property type="term" value="F:mismatched DNA binding"/>
    <property type="evidence" value="ECO:0007669"/>
    <property type="project" value="InterPro"/>
</dbReference>
<dbReference type="InterPro" id="IPR036187">
    <property type="entry name" value="DNA_mismatch_repair_MutS_sf"/>
</dbReference>
<comment type="caution">
    <text evidence="6">The sequence shown here is derived from an EMBL/GenBank/DDBJ whole genome shotgun (WGS) entry which is preliminary data.</text>
</comment>
<name>A0A938WVX3_9BACT</name>
<dbReference type="EMBL" id="JACJJG010000075">
    <property type="protein sequence ID" value="MBM6674385.1"/>
    <property type="molecule type" value="Genomic_DNA"/>
</dbReference>
<keyword evidence="3" id="KW-0238">DNA-binding</keyword>
<reference evidence="6" key="1">
    <citation type="submission" date="2020-08" db="EMBL/GenBank/DDBJ databases">
        <authorList>
            <person name="Cejkova D."/>
            <person name="Kubasova T."/>
            <person name="Jahodarova E."/>
            <person name="Rychlik I."/>
        </authorList>
    </citation>
    <scope>NUCLEOTIDE SEQUENCE</scope>
    <source>
        <strain evidence="6">An824</strain>
    </source>
</reference>
<dbReference type="GO" id="GO:0006298">
    <property type="term" value="P:mismatch repair"/>
    <property type="evidence" value="ECO:0007669"/>
    <property type="project" value="InterPro"/>
</dbReference>
<keyword evidence="4" id="KW-1133">Transmembrane helix</keyword>
<dbReference type="InterPro" id="IPR000432">
    <property type="entry name" value="DNA_mismatch_repair_MutS_C"/>
</dbReference>
<dbReference type="InterPro" id="IPR045076">
    <property type="entry name" value="MutS"/>
</dbReference>
<keyword evidence="1" id="KW-0547">Nucleotide-binding</keyword>
<dbReference type="GO" id="GO:0005829">
    <property type="term" value="C:cytosol"/>
    <property type="evidence" value="ECO:0007669"/>
    <property type="project" value="TreeGrafter"/>
</dbReference>
<organism evidence="6 7">
    <name type="scientific">Marseilla massiliensis</name>
    <dbReference type="NCBI Taxonomy" id="1841864"/>
    <lineage>
        <taxon>Bacteria</taxon>
        <taxon>Pseudomonadati</taxon>
        <taxon>Bacteroidota</taxon>
        <taxon>Bacteroidia</taxon>
        <taxon>Bacteroidales</taxon>
        <taxon>Prevotellaceae</taxon>
        <taxon>Marseilla</taxon>
    </lineage>
</organism>
<dbReference type="InterPro" id="IPR027417">
    <property type="entry name" value="P-loop_NTPase"/>
</dbReference>
<protein>
    <submittedName>
        <fullName evidence="6">DNA mismatch repair protein MutS</fullName>
    </submittedName>
</protein>